<protein>
    <submittedName>
        <fullName evidence="2">N-acetyltransferase</fullName>
    </submittedName>
</protein>
<gene>
    <name evidence="2" type="ORF">Aau02nite_11610</name>
</gene>
<dbReference type="AlphaFoldDB" id="A0A919VJG1"/>
<dbReference type="Pfam" id="PF13508">
    <property type="entry name" value="Acetyltransf_7"/>
    <property type="match status" value="1"/>
</dbReference>
<feature type="domain" description="N-acetyltransferase" evidence="1">
    <location>
        <begin position="8"/>
        <end position="201"/>
    </location>
</feature>
<name>A0A919VJG1_9ACTN</name>
<dbReference type="RefSeq" id="WP_212987258.1">
    <property type="nucleotide sequence ID" value="NZ_BAABEA010000038.1"/>
</dbReference>
<dbReference type="InterPro" id="IPR000182">
    <property type="entry name" value="GNAT_dom"/>
</dbReference>
<dbReference type="InterPro" id="IPR052523">
    <property type="entry name" value="Trichothecene_AcTrans"/>
</dbReference>
<organism evidence="2 3">
    <name type="scientific">Actinoplanes auranticolor</name>
    <dbReference type="NCBI Taxonomy" id="47988"/>
    <lineage>
        <taxon>Bacteria</taxon>
        <taxon>Bacillati</taxon>
        <taxon>Actinomycetota</taxon>
        <taxon>Actinomycetes</taxon>
        <taxon>Micromonosporales</taxon>
        <taxon>Micromonosporaceae</taxon>
        <taxon>Actinoplanes</taxon>
    </lineage>
</organism>
<dbReference type="CDD" id="cd04301">
    <property type="entry name" value="NAT_SF"/>
    <property type="match status" value="1"/>
</dbReference>
<accession>A0A919VJG1</accession>
<comment type="caution">
    <text evidence="2">The sequence shown here is derived from an EMBL/GenBank/DDBJ whole genome shotgun (WGS) entry which is preliminary data.</text>
</comment>
<evidence type="ECO:0000313" key="3">
    <source>
        <dbReference type="Proteomes" id="UP000681340"/>
    </source>
</evidence>
<dbReference type="PANTHER" id="PTHR42791">
    <property type="entry name" value="GNAT FAMILY ACETYLTRANSFERASE"/>
    <property type="match status" value="1"/>
</dbReference>
<dbReference type="GO" id="GO:0016747">
    <property type="term" value="F:acyltransferase activity, transferring groups other than amino-acyl groups"/>
    <property type="evidence" value="ECO:0007669"/>
    <property type="project" value="InterPro"/>
</dbReference>
<dbReference type="PANTHER" id="PTHR42791:SF1">
    <property type="entry name" value="N-ACETYLTRANSFERASE DOMAIN-CONTAINING PROTEIN"/>
    <property type="match status" value="1"/>
</dbReference>
<dbReference type="InterPro" id="IPR016181">
    <property type="entry name" value="Acyl_CoA_acyltransferase"/>
</dbReference>
<dbReference type="Gene3D" id="3.40.630.30">
    <property type="match status" value="1"/>
</dbReference>
<reference evidence="2" key="1">
    <citation type="submission" date="2021-03" db="EMBL/GenBank/DDBJ databases">
        <title>Whole genome shotgun sequence of Actinoplanes auranticolor NBRC 12245.</title>
        <authorList>
            <person name="Komaki H."/>
            <person name="Tamura T."/>
        </authorList>
    </citation>
    <scope>NUCLEOTIDE SEQUENCE</scope>
    <source>
        <strain evidence="2">NBRC 12245</strain>
    </source>
</reference>
<dbReference type="EMBL" id="BOQL01000013">
    <property type="protein sequence ID" value="GIM64616.1"/>
    <property type="molecule type" value="Genomic_DNA"/>
</dbReference>
<dbReference type="PROSITE" id="PS51186">
    <property type="entry name" value="GNAT"/>
    <property type="match status" value="1"/>
</dbReference>
<dbReference type="Proteomes" id="UP000681340">
    <property type="component" value="Unassembled WGS sequence"/>
</dbReference>
<evidence type="ECO:0000313" key="2">
    <source>
        <dbReference type="EMBL" id="GIM64616.1"/>
    </source>
</evidence>
<evidence type="ECO:0000259" key="1">
    <source>
        <dbReference type="PROSITE" id="PS51186"/>
    </source>
</evidence>
<sequence length="203" mass="22975">MTSTDTTPTLRLAGPDDIGTVADIVADAFDHLKVIHYLVPDPGRRRTVARDWYRLYITHAIGGAGQVVVTNDATAAAVWFDRTREVREPEGYDKHLAELAGDHLPRFQHLDLQMEAHHPSDPHWHLLFLAVRPDRWSQGLGGRLMDHTHARLDADGIPAYLEATGLQNRALYRRHGYRDMSPSTIAVTDDTVLYRMWRPARNG</sequence>
<proteinExistence type="predicted"/>
<keyword evidence="3" id="KW-1185">Reference proteome</keyword>
<dbReference type="SUPFAM" id="SSF55729">
    <property type="entry name" value="Acyl-CoA N-acyltransferases (Nat)"/>
    <property type="match status" value="1"/>
</dbReference>